<dbReference type="InterPro" id="IPR036390">
    <property type="entry name" value="WH_DNA-bd_sf"/>
</dbReference>
<evidence type="ECO:0000313" key="2">
    <source>
        <dbReference type="Proteomes" id="UP001304187"/>
    </source>
</evidence>
<dbReference type="Proteomes" id="UP001304187">
    <property type="component" value="Segment"/>
</dbReference>
<dbReference type="SUPFAM" id="SSF46785">
    <property type="entry name" value="Winged helix' DNA-binding domain"/>
    <property type="match status" value="1"/>
</dbReference>
<gene>
    <name evidence="1" type="ORF">CRP171_gp5</name>
</gene>
<evidence type="ECO:0000313" key="1">
    <source>
        <dbReference type="EMBL" id="WMM95044.1"/>
    </source>
</evidence>
<dbReference type="EMBL" id="OR420737">
    <property type="protein sequence ID" value="WMM95044.1"/>
    <property type="molecule type" value="Genomic_DNA"/>
</dbReference>
<dbReference type="InterPro" id="IPR036388">
    <property type="entry name" value="WH-like_DNA-bd_sf"/>
</dbReference>
<accession>A0AAX3ZVI3</accession>
<organism evidence="1 2">
    <name type="scientific">Roseobacter phage CRP-171</name>
    <dbReference type="NCBI Taxonomy" id="3072846"/>
    <lineage>
        <taxon>Viruses</taxon>
        <taxon>Duplodnaviria</taxon>
        <taxon>Heunggongvirae</taxon>
        <taxon>Uroviricota</taxon>
        <taxon>Caudoviricetes</taxon>
        <taxon>Autographivirales</taxon>
        <taxon>Autographivirales incertae sedis</taxon>
        <taxon>Oceanidvirus</taxon>
        <taxon>Oceanidvirus CRP171</taxon>
    </lineage>
</organism>
<proteinExistence type="predicted"/>
<keyword evidence="2" id="KW-1185">Reference proteome</keyword>
<dbReference type="Gene3D" id="1.10.10.10">
    <property type="entry name" value="Winged helix-like DNA-binding domain superfamily/Winged helix DNA-binding domain"/>
    <property type="match status" value="1"/>
</dbReference>
<name>A0AAX3ZVI3_9CAUD</name>
<sequence length="113" mass="12867">MKGLQKVADAMSLMSDVYYKATINHLRVFCYIAANNDRVIHTNELPDALGMTQTTINRSMRSMADRSYIHETGFKLLRISIDPTDERQRIVELTPKGKDLANKMSEKIYGEVA</sequence>
<protein>
    <submittedName>
        <fullName evidence="1">MarR family transcriptional regulator</fullName>
    </submittedName>
</protein>
<reference evidence="1 2" key="1">
    <citation type="submission" date="2023-08" db="EMBL/GenBank/DDBJ databases">
        <authorList>
            <person name="Du S."/>
            <person name="Wu Z."/>
            <person name="Wu Y."/>
            <person name="Yang M."/>
            <person name="Shao J."/>
            <person name="Liu H."/>
            <person name="Zhao Y."/>
            <person name="Zhang Z."/>
        </authorList>
    </citation>
    <scope>NUCLEOTIDE SEQUENCE [LARGE SCALE GENOMIC DNA]</scope>
</reference>